<dbReference type="Proteomes" id="UP000053327">
    <property type="component" value="Unassembled WGS sequence"/>
</dbReference>
<name>A0A0J9SSQ1_PLAV1</name>
<keyword evidence="1" id="KW-0812">Transmembrane</keyword>
<dbReference type="EMBL" id="KQ234828">
    <property type="protein sequence ID" value="KMZ85856.1"/>
    <property type="molecule type" value="Genomic_DNA"/>
</dbReference>
<keyword evidence="1" id="KW-1133">Transmembrane helix</keyword>
<feature type="transmembrane region" description="Helical" evidence="1">
    <location>
        <begin position="15"/>
        <end position="34"/>
    </location>
</feature>
<accession>A0A0J9SSQ1</accession>
<evidence type="ECO:0000313" key="2">
    <source>
        <dbReference type="EMBL" id="KMZ85856.1"/>
    </source>
</evidence>
<dbReference type="InterPro" id="IPR022139">
    <property type="entry name" value="Fam-L/Fam-M-like_plasmodium"/>
</dbReference>
<feature type="transmembrane region" description="Helical" evidence="1">
    <location>
        <begin position="120"/>
        <end position="141"/>
    </location>
</feature>
<gene>
    <name evidence="2" type="ORF">PVBG_03321</name>
</gene>
<protein>
    <submittedName>
        <fullName evidence="2">Uncharacterized protein</fullName>
    </submittedName>
</protein>
<evidence type="ECO:0000256" key="1">
    <source>
        <dbReference type="SAM" id="Phobius"/>
    </source>
</evidence>
<keyword evidence="1" id="KW-0472">Membrane</keyword>
<sequence length="156" mass="18615">MSDLKNCNLKKKKNYIYFFKIVTVIVLIWMYTPYHYKKDKNSFKKKIFKKYGIRFLLFGLFPLLGLIFPVLFGTFKLADGILPWCGKQEGTHRHNGANSDCELKYYDPQLIRDILEYNSLIFSIISSIIIFVFIYAFIKVIKYERLRARKGKMNRK</sequence>
<evidence type="ECO:0000313" key="3">
    <source>
        <dbReference type="Proteomes" id="UP000053327"/>
    </source>
</evidence>
<reference evidence="2 3" key="1">
    <citation type="submission" date="2011-08" db="EMBL/GenBank/DDBJ databases">
        <title>The Genome Sequence of Plasmodium vivax Brazil I.</title>
        <authorList>
            <consortium name="The Broad Institute Genome Sequencing Platform"/>
            <consortium name="The Broad Institute Genome Sequencing Center for Infectious Disease"/>
            <person name="Neafsey D."/>
            <person name="Carlton J."/>
            <person name="Barnwell J."/>
            <person name="Collins W."/>
            <person name="Escalante A."/>
            <person name="Mullikin J."/>
            <person name="Saul A."/>
            <person name="Guigo R."/>
            <person name="Camara F."/>
            <person name="Young S.K."/>
            <person name="Zeng Q."/>
            <person name="Gargeya S."/>
            <person name="Fitzgerald M."/>
            <person name="Haas B."/>
            <person name="Abouelleil A."/>
            <person name="Alvarado L."/>
            <person name="Arachchi H.M."/>
            <person name="Berlin A."/>
            <person name="Brown A."/>
            <person name="Chapman S.B."/>
            <person name="Chen Z."/>
            <person name="Dunbar C."/>
            <person name="Freedman E."/>
            <person name="Gearin G."/>
            <person name="Gellesch M."/>
            <person name="Goldberg J."/>
            <person name="Griggs A."/>
            <person name="Gujja S."/>
            <person name="Heiman D."/>
            <person name="Howarth C."/>
            <person name="Larson L."/>
            <person name="Lui A."/>
            <person name="MacDonald P.J.P."/>
            <person name="Montmayeur A."/>
            <person name="Murphy C."/>
            <person name="Neiman D."/>
            <person name="Pearson M."/>
            <person name="Priest M."/>
            <person name="Roberts A."/>
            <person name="Saif S."/>
            <person name="Shea T."/>
            <person name="Shenoy N."/>
            <person name="Sisk P."/>
            <person name="Stolte C."/>
            <person name="Sykes S."/>
            <person name="Wortman J."/>
            <person name="Nusbaum C."/>
            <person name="Birren B."/>
        </authorList>
    </citation>
    <scope>NUCLEOTIDE SEQUENCE [LARGE SCALE GENOMIC DNA]</scope>
    <source>
        <strain evidence="2 3">Brazil I</strain>
    </source>
</reference>
<dbReference type="Pfam" id="PF12420">
    <property type="entry name" value="DUF3671"/>
    <property type="match status" value="1"/>
</dbReference>
<organism evidence="2 3">
    <name type="scientific">Plasmodium vivax (strain Brazil I)</name>
    <dbReference type="NCBI Taxonomy" id="1033975"/>
    <lineage>
        <taxon>Eukaryota</taxon>
        <taxon>Sar</taxon>
        <taxon>Alveolata</taxon>
        <taxon>Apicomplexa</taxon>
        <taxon>Aconoidasida</taxon>
        <taxon>Haemosporida</taxon>
        <taxon>Plasmodiidae</taxon>
        <taxon>Plasmodium</taxon>
        <taxon>Plasmodium (Plasmodium)</taxon>
    </lineage>
</organism>
<feature type="transmembrane region" description="Helical" evidence="1">
    <location>
        <begin position="55"/>
        <end position="75"/>
    </location>
</feature>
<dbReference type="AlphaFoldDB" id="A0A0J9SSQ1"/>
<proteinExistence type="predicted"/>